<keyword evidence="3" id="KW-1185">Reference proteome</keyword>
<comment type="caution">
    <text evidence="2">The sequence shown here is derived from an EMBL/GenBank/DDBJ whole genome shotgun (WGS) entry which is preliminary data.</text>
</comment>
<sequence length="363" mass="38480">MGKILFVTWDGGGNRVPTSAIARELGRRGHDVRVLGHDSQAGDYQGIRVTFVPYPSLPGFRLDASGTGLYRLFTNRRMAEDTIALLTIQPADAVVVDCMLISVQDALDKRGIPFAILEHSLHDVMVKAFRTLGLVLWPRYGVGRLRADARPIVAASIPSLLPFTAAAVPNDPRPGEVVFTGAMIPAVAAAPPSPTVVVSLSTYRFPALVATWQQVLDAVDGLPARVVATLGPAIAPGELRVPASVELHDWMPHEELLRDASLVVGHGGHGTTLAALAHGVPLLILPLDGMSDQPKVGAEIQRAGLGRRLPRRSSASEIRGAIDRLLVDEGVHDAAQRLGASIRTMNGPARGAHAVEAVARPVG</sequence>
<dbReference type="InterPro" id="IPR002213">
    <property type="entry name" value="UDP_glucos_trans"/>
</dbReference>
<protein>
    <submittedName>
        <fullName evidence="2">Glycosyltransferase</fullName>
    </submittedName>
</protein>
<evidence type="ECO:0000259" key="1">
    <source>
        <dbReference type="Pfam" id="PF06722"/>
    </source>
</evidence>
<accession>A0ABT7MYS4</accession>
<organism evidence="2 3">
    <name type="scientific">Microbacterium candidum</name>
    <dbReference type="NCBI Taxonomy" id="3041922"/>
    <lineage>
        <taxon>Bacteria</taxon>
        <taxon>Bacillati</taxon>
        <taxon>Actinomycetota</taxon>
        <taxon>Actinomycetes</taxon>
        <taxon>Micrococcales</taxon>
        <taxon>Microbacteriaceae</taxon>
        <taxon>Microbacterium</taxon>
    </lineage>
</organism>
<gene>
    <name evidence="2" type="ORF">QSV35_09675</name>
</gene>
<proteinExistence type="predicted"/>
<name>A0ABT7MYS4_9MICO</name>
<feature type="domain" description="Erythromycin biosynthesis protein CIII-like C-terminal" evidence="1">
    <location>
        <begin position="214"/>
        <end position="349"/>
    </location>
</feature>
<dbReference type="CDD" id="cd03784">
    <property type="entry name" value="GT1_Gtf-like"/>
    <property type="match status" value="1"/>
</dbReference>
<dbReference type="PANTHER" id="PTHR48050">
    <property type="entry name" value="STEROL 3-BETA-GLUCOSYLTRANSFERASE"/>
    <property type="match status" value="1"/>
</dbReference>
<dbReference type="SUPFAM" id="SSF53756">
    <property type="entry name" value="UDP-Glycosyltransferase/glycogen phosphorylase"/>
    <property type="match status" value="1"/>
</dbReference>
<dbReference type="InterPro" id="IPR050426">
    <property type="entry name" value="Glycosyltransferase_28"/>
</dbReference>
<evidence type="ECO:0000313" key="3">
    <source>
        <dbReference type="Proteomes" id="UP001235064"/>
    </source>
</evidence>
<dbReference type="Pfam" id="PF06722">
    <property type="entry name" value="EryCIII-like_C"/>
    <property type="match status" value="1"/>
</dbReference>
<dbReference type="Gene3D" id="3.40.50.2000">
    <property type="entry name" value="Glycogen Phosphorylase B"/>
    <property type="match status" value="2"/>
</dbReference>
<dbReference type="RefSeq" id="WP_286288538.1">
    <property type="nucleotide sequence ID" value="NZ_JASXSZ010000003.1"/>
</dbReference>
<dbReference type="Proteomes" id="UP001235064">
    <property type="component" value="Unassembled WGS sequence"/>
</dbReference>
<dbReference type="InterPro" id="IPR010610">
    <property type="entry name" value="EryCIII-like_C"/>
</dbReference>
<dbReference type="PANTHER" id="PTHR48050:SF13">
    <property type="entry name" value="STEROL 3-BETA-GLUCOSYLTRANSFERASE UGT80A2"/>
    <property type="match status" value="1"/>
</dbReference>
<evidence type="ECO:0000313" key="2">
    <source>
        <dbReference type="EMBL" id="MDL9979603.1"/>
    </source>
</evidence>
<reference evidence="2 3" key="1">
    <citation type="submission" date="2023-06" db="EMBL/GenBank/DDBJ databases">
        <title>Microbacterium sp. nov., isolated from a waste landfill.</title>
        <authorList>
            <person name="Wen W."/>
        </authorList>
    </citation>
    <scope>NUCLEOTIDE SEQUENCE [LARGE SCALE GENOMIC DNA]</scope>
    <source>
        <strain evidence="2 3">ASV49</strain>
    </source>
</reference>
<dbReference type="EMBL" id="JASXSZ010000003">
    <property type="protein sequence ID" value="MDL9979603.1"/>
    <property type="molecule type" value="Genomic_DNA"/>
</dbReference>